<comment type="caution">
    <text evidence="1">The sequence shown here is derived from an EMBL/GenBank/DDBJ whole genome shotgun (WGS) entry which is preliminary data.</text>
</comment>
<dbReference type="Gramene" id="rna22984">
    <property type="protein sequence ID" value="RHN60638.1"/>
    <property type="gene ID" value="gene22984"/>
</dbReference>
<gene>
    <name evidence="1" type="ORF">MtrunA17_Chr4g0028011</name>
</gene>
<evidence type="ECO:0000313" key="1">
    <source>
        <dbReference type="EMBL" id="RHN60638.1"/>
    </source>
</evidence>
<sequence>MFENIPLQINEVYEGCLLNSLYSIMKFWKSCVTCRLVINSDIIFSNKVILGNGVLQV</sequence>
<name>A0A396I749_MEDTR</name>
<dbReference type="Proteomes" id="UP000265566">
    <property type="component" value="Chromosome 4"/>
</dbReference>
<reference evidence="1" key="1">
    <citation type="journal article" date="2018" name="Nat. Plants">
        <title>Whole-genome landscape of Medicago truncatula symbiotic genes.</title>
        <authorList>
            <person name="Pecrix Y."/>
            <person name="Gamas P."/>
            <person name="Carrere S."/>
        </authorList>
    </citation>
    <scope>NUCLEOTIDE SEQUENCE</scope>
    <source>
        <tissue evidence="1">Leaves</tissue>
    </source>
</reference>
<dbReference type="AlphaFoldDB" id="A0A396I749"/>
<protein>
    <submittedName>
        <fullName evidence="1">Uncharacterized protein</fullName>
    </submittedName>
</protein>
<organism evidence="1">
    <name type="scientific">Medicago truncatula</name>
    <name type="common">Barrel medic</name>
    <name type="synonym">Medicago tribuloides</name>
    <dbReference type="NCBI Taxonomy" id="3880"/>
    <lineage>
        <taxon>Eukaryota</taxon>
        <taxon>Viridiplantae</taxon>
        <taxon>Streptophyta</taxon>
        <taxon>Embryophyta</taxon>
        <taxon>Tracheophyta</taxon>
        <taxon>Spermatophyta</taxon>
        <taxon>Magnoliopsida</taxon>
        <taxon>eudicotyledons</taxon>
        <taxon>Gunneridae</taxon>
        <taxon>Pentapetalae</taxon>
        <taxon>rosids</taxon>
        <taxon>fabids</taxon>
        <taxon>Fabales</taxon>
        <taxon>Fabaceae</taxon>
        <taxon>Papilionoideae</taxon>
        <taxon>50 kb inversion clade</taxon>
        <taxon>NPAAA clade</taxon>
        <taxon>Hologalegina</taxon>
        <taxon>IRL clade</taxon>
        <taxon>Trifolieae</taxon>
        <taxon>Medicago</taxon>
    </lineage>
</organism>
<dbReference type="EMBL" id="PSQE01000004">
    <property type="protein sequence ID" value="RHN60638.1"/>
    <property type="molecule type" value="Genomic_DNA"/>
</dbReference>
<accession>A0A396I749</accession>
<proteinExistence type="predicted"/>